<dbReference type="GO" id="GO:0003913">
    <property type="term" value="F:DNA photolyase activity"/>
    <property type="evidence" value="ECO:0007669"/>
    <property type="project" value="TreeGrafter"/>
</dbReference>
<accession>A0A382AF90</accession>
<feature type="non-terminal residue" evidence="1">
    <location>
        <position position="123"/>
    </location>
</feature>
<dbReference type="EMBL" id="UINC01025159">
    <property type="protein sequence ID" value="SVB00235.1"/>
    <property type="molecule type" value="Genomic_DNA"/>
</dbReference>
<dbReference type="PANTHER" id="PTHR37822">
    <property type="entry name" value="SPORE PHOTOPRODUCT LYASE-RELATED"/>
    <property type="match status" value="1"/>
</dbReference>
<dbReference type="PANTHER" id="PTHR37822:SF2">
    <property type="entry name" value="SPORE PHOTOPRODUCT LYASE"/>
    <property type="match status" value="1"/>
</dbReference>
<organism evidence="1">
    <name type="scientific">marine metagenome</name>
    <dbReference type="NCBI Taxonomy" id="408172"/>
    <lineage>
        <taxon>unclassified sequences</taxon>
        <taxon>metagenomes</taxon>
        <taxon>ecological metagenomes</taxon>
    </lineage>
</organism>
<dbReference type="AlphaFoldDB" id="A0A382AF90"/>
<dbReference type="SUPFAM" id="SSF53167">
    <property type="entry name" value="Purine and uridine phosphorylases"/>
    <property type="match status" value="1"/>
</dbReference>
<dbReference type="GO" id="GO:0042601">
    <property type="term" value="C:endospore-forming forespore"/>
    <property type="evidence" value="ECO:0007669"/>
    <property type="project" value="TreeGrafter"/>
</dbReference>
<sequence>MQCILSALKAESDPLVNFFQLKRHSSFQFPVFVHNDLYLISIGVGKAKVQERIYSFLETIRDDFIQFINIGIAGGKDDNSELGQMYLINKIVDDDTDHSYYPDILIKHSLAEHSVTTVNKGIT</sequence>
<dbReference type="GO" id="GO:0051539">
    <property type="term" value="F:4 iron, 4 sulfur cluster binding"/>
    <property type="evidence" value="ECO:0007669"/>
    <property type="project" value="TreeGrafter"/>
</dbReference>
<gene>
    <name evidence="1" type="ORF">METZ01_LOCUS153089</name>
</gene>
<dbReference type="GO" id="GO:0009116">
    <property type="term" value="P:nucleoside metabolic process"/>
    <property type="evidence" value="ECO:0007669"/>
    <property type="project" value="InterPro"/>
</dbReference>
<dbReference type="InterPro" id="IPR049539">
    <property type="entry name" value="SPL"/>
</dbReference>
<protein>
    <recommendedName>
        <fullName evidence="2">Nucleoside phosphorylase domain-containing protein</fullName>
    </recommendedName>
</protein>
<evidence type="ECO:0008006" key="2">
    <source>
        <dbReference type="Google" id="ProtNLM"/>
    </source>
</evidence>
<evidence type="ECO:0000313" key="1">
    <source>
        <dbReference type="EMBL" id="SVB00235.1"/>
    </source>
</evidence>
<reference evidence="1" key="1">
    <citation type="submission" date="2018-05" db="EMBL/GenBank/DDBJ databases">
        <authorList>
            <person name="Lanie J.A."/>
            <person name="Ng W.-L."/>
            <person name="Kazmierczak K.M."/>
            <person name="Andrzejewski T.M."/>
            <person name="Davidsen T.M."/>
            <person name="Wayne K.J."/>
            <person name="Tettelin H."/>
            <person name="Glass J.I."/>
            <person name="Rusch D."/>
            <person name="Podicherti R."/>
            <person name="Tsui H.-C.T."/>
            <person name="Winkler M.E."/>
        </authorList>
    </citation>
    <scope>NUCLEOTIDE SEQUENCE</scope>
</reference>
<name>A0A382AF90_9ZZZZ</name>
<dbReference type="InterPro" id="IPR035994">
    <property type="entry name" value="Nucleoside_phosphorylase_sf"/>
</dbReference>
<dbReference type="Gene3D" id="3.40.50.1580">
    <property type="entry name" value="Nucleoside phosphorylase domain"/>
    <property type="match status" value="1"/>
</dbReference>
<dbReference type="GO" id="GO:1904047">
    <property type="term" value="F:S-adenosyl-L-methionine binding"/>
    <property type="evidence" value="ECO:0007669"/>
    <property type="project" value="TreeGrafter"/>
</dbReference>
<proteinExistence type="predicted"/>